<evidence type="ECO:0008006" key="4">
    <source>
        <dbReference type="Google" id="ProtNLM"/>
    </source>
</evidence>
<evidence type="ECO:0000313" key="3">
    <source>
        <dbReference type="Proteomes" id="UP000602532"/>
    </source>
</evidence>
<feature type="transmembrane region" description="Helical" evidence="1">
    <location>
        <begin position="64"/>
        <end position="85"/>
    </location>
</feature>
<reference evidence="2 3" key="1">
    <citation type="submission" date="2020-08" db="EMBL/GenBank/DDBJ databases">
        <title>A Genomic Blueprint of the Chicken Gut Microbiome.</title>
        <authorList>
            <person name="Gilroy R."/>
            <person name="Ravi A."/>
            <person name="Getino M."/>
            <person name="Pursley I."/>
            <person name="Horton D.L."/>
            <person name="Alikhan N.-F."/>
            <person name="Baker D."/>
            <person name="Gharbi K."/>
            <person name="Hall N."/>
            <person name="Watson M."/>
            <person name="Adriaenssens E.M."/>
            <person name="Foster-Nyarko E."/>
            <person name="Jarju S."/>
            <person name="Secka A."/>
            <person name="Antonio M."/>
            <person name="Oren A."/>
            <person name="Chaudhuri R."/>
            <person name="La Ragione R.M."/>
            <person name="Hildebrand F."/>
            <person name="Pallen M.J."/>
        </authorList>
    </citation>
    <scope>NUCLEOTIDE SEQUENCE [LARGE SCALE GENOMIC DNA]</scope>
    <source>
        <strain evidence="2 3">Sa1CUA4</strain>
    </source>
</reference>
<dbReference type="Pfam" id="PF09997">
    <property type="entry name" value="DUF2238"/>
    <property type="match status" value="1"/>
</dbReference>
<keyword evidence="1" id="KW-0472">Membrane</keyword>
<protein>
    <recommendedName>
        <fullName evidence="4">DUF2238 domain-containing protein</fullName>
    </recommendedName>
</protein>
<evidence type="ECO:0000313" key="2">
    <source>
        <dbReference type="EMBL" id="MBD8024429.1"/>
    </source>
</evidence>
<comment type="caution">
    <text evidence="2">The sequence shown here is derived from an EMBL/GenBank/DDBJ whole genome shotgun (WGS) entry which is preliminary data.</text>
</comment>
<dbReference type="RefSeq" id="WP_191766770.1">
    <property type="nucleotide sequence ID" value="NZ_JACSPM010000004.1"/>
</dbReference>
<feature type="transmembrane region" description="Helical" evidence="1">
    <location>
        <begin position="165"/>
        <end position="189"/>
    </location>
</feature>
<proteinExistence type="predicted"/>
<organism evidence="2 3">
    <name type="scientific">Microbacterium gallinarum</name>
    <dbReference type="NCBI Taxonomy" id="2762209"/>
    <lineage>
        <taxon>Bacteria</taxon>
        <taxon>Bacillati</taxon>
        <taxon>Actinomycetota</taxon>
        <taxon>Actinomycetes</taxon>
        <taxon>Micrococcales</taxon>
        <taxon>Microbacteriaceae</taxon>
        <taxon>Microbacterium</taxon>
    </lineage>
</organism>
<dbReference type="Proteomes" id="UP000602532">
    <property type="component" value="Unassembled WGS sequence"/>
</dbReference>
<keyword evidence="1" id="KW-0812">Transmembrane</keyword>
<keyword evidence="1" id="KW-1133">Transmembrane helix</keyword>
<dbReference type="InterPro" id="IPR014509">
    <property type="entry name" value="YjdF-like"/>
</dbReference>
<name>A0ABR8X569_9MICO</name>
<dbReference type="EMBL" id="JACSPM010000004">
    <property type="protein sequence ID" value="MBD8024429.1"/>
    <property type="molecule type" value="Genomic_DNA"/>
</dbReference>
<gene>
    <name evidence="2" type="ORF">H9622_12630</name>
</gene>
<feature type="transmembrane region" description="Helical" evidence="1">
    <location>
        <begin position="126"/>
        <end position="145"/>
    </location>
</feature>
<accession>A0ABR8X569</accession>
<sequence length="198" mass="21313">MRRAFLHWPRTSAELSADAVRVLAALSVIAGAIWWTPTDAGILAFALPATLLPRFLGVRPAFDITYGVTILVAAWSNVLDLYTSIAWWDLAVHFVATGVVAAMLCVLLSRWGVVPWQPETRAMRRVPLLVVPVLALAISALWEMVEWFGHTFISDDIFVAYADTIGDMAVGGLGGVVAGIVIAFVPVGARATVSIGDR</sequence>
<feature type="transmembrane region" description="Helical" evidence="1">
    <location>
        <begin position="91"/>
        <end position="114"/>
    </location>
</feature>
<keyword evidence="3" id="KW-1185">Reference proteome</keyword>
<feature type="transmembrane region" description="Helical" evidence="1">
    <location>
        <begin position="12"/>
        <end position="34"/>
    </location>
</feature>
<feature type="transmembrane region" description="Helical" evidence="1">
    <location>
        <begin position="40"/>
        <end position="57"/>
    </location>
</feature>
<evidence type="ECO:0000256" key="1">
    <source>
        <dbReference type="SAM" id="Phobius"/>
    </source>
</evidence>